<dbReference type="Proteomes" id="UP000825935">
    <property type="component" value="Chromosome 32"/>
</dbReference>
<comment type="caution">
    <text evidence="1">The sequence shown here is derived from an EMBL/GenBank/DDBJ whole genome shotgun (WGS) entry which is preliminary data.</text>
</comment>
<accession>A0A8T2QUW1</accession>
<dbReference type="AlphaFoldDB" id="A0A8T2QUW1"/>
<dbReference type="OrthoDB" id="545818at2759"/>
<sequence>MRKKVIQTVFPILVDSVKQGLRSICNKLTSEIRERFPRDELLEAMAIVHPLYWNHAKYKSLLSNDFKSKNAYLGDRILEGIINPNLLKKQYGIFGQTMWKQFDFVKDPSNPGAMTKLWKKLDISPFLKESMLEYFKVGNLCFTMILGSVEDECLWSSLTFIRNATRNRLNKNLDTCIRLFVSKSDLETFPFKEVYAIWKSQSQRRSECIVSKMFQIVSHKKALKRT</sequence>
<evidence type="ECO:0000313" key="1">
    <source>
        <dbReference type="EMBL" id="KAH7287328.1"/>
    </source>
</evidence>
<gene>
    <name evidence="1" type="ORF">KP509_32G050200</name>
</gene>
<dbReference type="EMBL" id="CM035437">
    <property type="protein sequence ID" value="KAH7287328.1"/>
    <property type="molecule type" value="Genomic_DNA"/>
</dbReference>
<keyword evidence="2" id="KW-1185">Reference proteome</keyword>
<reference evidence="1" key="1">
    <citation type="submission" date="2021-08" db="EMBL/GenBank/DDBJ databases">
        <title>WGS assembly of Ceratopteris richardii.</title>
        <authorList>
            <person name="Marchant D.B."/>
            <person name="Chen G."/>
            <person name="Jenkins J."/>
            <person name="Shu S."/>
            <person name="Leebens-Mack J."/>
            <person name="Grimwood J."/>
            <person name="Schmutz J."/>
            <person name="Soltis P."/>
            <person name="Soltis D."/>
            <person name="Chen Z.-H."/>
        </authorList>
    </citation>
    <scope>NUCLEOTIDE SEQUENCE</scope>
    <source>
        <strain evidence="1">Whitten #5841</strain>
        <tissue evidence="1">Leaf</tissue>
    </source>
</reference>
<organism evidence="1 2">
    <name type="scientific">Ceratopteris richardii</name>
    <name type="common">Triangle waterfern</name>
    <dbReference type="NCBI Taxonomy" id="49495"/>
    <lineage>
        <taxon>Eukaryota</taxon>
        <taxon>Viridiplantae</taxon>
        <taxon>Streptophyta</taxon>
        <taxon>Embryophyta</taxon>
        <taxon>Tracheophyta</taxon>
        <taxon>Polypodiopsida</taxon>
        <taxon>Polypodiidae</taxon>
        <taxon>Polypodiales</taxon>
        <taxon>Pteridineae</taxon>
        <taxon>Pteridaceae</taxon>
        <taxon>Parkerioideae</taxon>
        <taxon>Ceratopteris</taxon>
    </lineage>
</organism>
<evidence type="ECO:0000313" key="2">
    <source>
        <dbReference type="Proteomes" id="UP000825935"/>
    </source>
</evidence>
<protein>
    <submittedName>
        <fullName evidence="1">Uncharacterized protein</fullName>
    </submittedName>
</protein>
<name>A0A8T2QUW1_CERRI</name>
<proteinExistence type="predicted"/>